<protein>
    <submittedName>
        <fullName evidence="7">Aldehyde dehydrogenase</fullName>
    </submittedName>
</protein>
<dbReference type="Gene3D" id="3.40.309.10">
    <property type="entry name" value="Aldehyde Dehydrogenase, Chain A, domain 2"/>
    <property type="match status" value="1"/>
</dbReference>
<dbReference type="Gene3D" id="3.40.605.10">
    <property type="entry name" value="Aldehyde Dehydrogenase, Chain A, domain 1"/>
    <property type="match status" value="1"/>
</dbReference>
<reference evidence="8" key="1">
    <citation type="journal article" date="2019" name="Int. J. Syst. Evol. Microbiol.">
        <title>The Global Catalogue of Microorganisms (GCM) 10K type strain sequencing project: providing services to taxonomists for standard genome sequencing and annotation.</title>
        <authorList>
            <consortium name="The Broad Institute Genomics Platform"/>
            <consortium name="The Broad Institute Genome Sequencing Center for Infectious Disease"/>
            <person name="Wu L."/>
            <person name="Ma J."/>
        </authorList>
    </citation>
    <scope>NUCLEOTIDE SEQUENCE [LARGE SCALE GENOMIC DNA]</scope>
    <source>
        <strain evidence="8">JCM 9371</strain>
    </source>
</reference>
<dbReference type="PANTHER" id="PTHR42986:SF1">
    <property type="entry name" value="BENZALDEHYDE DEHYDROGENASE YFMT"/>
    <property type="match status" value="1"/>
</dbReference>
<dbReference type="Proteomes" id="UP001597063">
    <property type="component" value="Unassembled WGS sequence"/>
</dbReference>
<evidence type="ECO:0000256" key="4">
    <source>
        <dbReference type="PROSITE-ProRule" id="PRU10007"/>
    </source>
</evidence>
<keyword evidence="3" id="KW-0520">NAD</keyword>
<dbReference type="EMBL" id="JBHTGP010000041">
    <property type="protein sequence ID" value="MFD0692417.1"/>
    <property type="molecule type" value="Genomic_DNA"/>
</dbReference>
<evidence type="ECO:0000256" key="5">
    <source>
        <dbReference type="RuleBase" id="RU003345"/>
    </source>
</evidence>
<feature type="domain" description="Aldehyde dehydrogenase" evidence="6">
    <location>
        <begin position="21"/>
        <end position="476"/>
    </location>
</feature>
<dbReference type="SUPFAM" id="SSF53720">
    <property type="entry name" value="ALDH-like"/>
    <property type="match status" value="1"/>
</dbReference>
<dbReference type="InterPro" id="IPR016163">
    <property type="entry name" value="Ald_DH_C"/>
</dbReference>
<evidence type="ECO:0000313" key="7">
    <source>
        <dbReference type="EMBL" id="MFD0692417.1"/>
    </source>
</evidence>
<keyword evidence="2 5" id="KW-0560">Oxidoreductase</keyword>
<dbReference type="PANTHER" id="PTHR42986">
    <property type="entry name" value="BENZALDEHYDE DEHYDROGENASE YFMT"/>
    <property type="match status" value="1"/>
</dbReference>
<dbReference type="InterPro" id="IPR029510">
    <property type="entry name" value="Ald_DH_CS_GLU"/>
</dbReference>
<name>A0ABW2Y1G1_9ACTN</name>
<organism evidence="7 8">
    <name type="scientific">Actinomadura fibrosa</name>
    <dbReference type="NCBI Taxonomy" id="111802"/>
    <lineage>
        <taxon>Bacteria</taxon>
        <taxon>Bacillati</taxon>
        <taxon>Actinomycetota</taxon>
        <taxon>Actinomycetes</taxon>
        <taxon>Streptosporangiales</taxon>
        <taxon>Thermomonosporaceae</taxon>
        <taxon>Actinomadura</taxon>
    </lineage>
</organism>
<dbReference type="InterPro" id="IPR015590">
    <property type="entry name" value="Aldehyde_DH_dom"/>
</dbReference>
<dbReference type="PROSITE" id="PS00687">
    <property type="entry name" value="ALDEHYDE_DEHYDR_GLU"/>
    <property type="match status" value="1"/>
</dbReference>
<dbReference type="RefSeq" id="WP_131756191.1">
    <property type="nucleotide sequence ID" value="NZ_CAACUY010000013.1"/>
</dbReference>
<gene>
    <name evidence="7" type="ORF">ACFQZM_48580</name>
</gene>
<comment type="similarity">
    <text evidence="1 5">Belongs to the aldehyde dehydrogenase family.</text>
</comment>
<evidence type="ECO:0000256" key="3">
    <source>
        <dbReference type="ARBA" id="ARBA00023027"/>
    </source>
</evidence>
<dbReference type="InterPro" id="IPR016162">
    <property type="entry name" value="Ald_DH_N"/>
</dbReference>
<sequence length="487" mass="50985">MSDDLRRVQLLIDGAWGPAGTGRTITTTAGSTGAPIAEVAAAGLDDVDRAVTAAAAAADEWASTSPGRRRDLLEKAARILSERSEDITALMSREMGAAAGWCHFNVHVAVGMLREAAAQTYSTVGEVIPSDVPGLTALGVRQPAGVTVGIAPWNAPLILGVRAVAMPLAYGNTVVLKASEQTPGTQAEIARALADAGLPAGAVNLITNDAADAPSVVERLIAHPLVRRINFTGSTKVGRTIGELAGRHLKRVVLELGGKAPLLVLRDASVDDAVDAAVFGAFMNQGQICMSTERLVVAGEVIDEFSRKLAERAASLTVGDAADPKTEIGPMVHEQACAHVESLIEDAVAHGAEVLTGGGRDGLFFQPTVLRGVTPQMRIYQEESFGPVASIIEADSEDRAVEIANDTRYGLSSAIFSTDVGHALDLAKRIRAGICHINGATVHDEPQMPFGGVGDSGFGRFGSRAALEEFTELRWITIQSGGRHYPI</sequence>
<comment type="caution">
    <text evidence="7">The sequence shown here is derived from an EMBL/GenBank/DDBJ whole genome shotgun (WGS) entry which is preliminary data.</text>
</comment>
<dbReference type="Pfam" id="PF00171">
    <property type="entry name" value="Aldedh"/>
    <property type="match status" value="1"/>
</dbReference>
<dbReference type="InterPro" id="IPR016161">
    <property type="entry name" value="Ald_DH/histidinol_DH"/>
</dbReference>
<evidence type="ECO:0000256" key="1">
    <source>
        <dbReference type="ARBA" id="ARBA00009986"/>
    </source>
</evidence>
<feature type="active site" evidence="4">
    <location>
        <position position="255"/>
    </location>
</feature>
<dbReference type="CDD" id="cd07105">
    <property type="entry name" value="ALDH_SaliADH"/>
    <property type="match status" value="1"/>
</dbReference>
<evidence type="ECO:0000259" key="6">
    <source>
        <dbReference type="Pfam" id="PF00171"/>
    </source>
</evidence>
<proteinExistence type="inferred from homology"/>
<evidence type="ECO:0000313" key="8">
    <source>
        <dbReference type="Proteomes" id="UP001597063"/>
    </source>
</evidence>
<evidence type="ECO:0000256" key="2">
    <source>
        <dbReference type="ARBA" id="ARBA00023002"/>
    </source>
</evidence>
<keyword evidence="8" id="KW-1185">Reference proteome</keyword>
<accession>A0ABW2Y1G1</accession>